<accession>A0A8X6UV01</accession>
<dbReference type="Proteomes" id="UP000887013">
    <property type="component" value="Unassembled WGS sequence"/>
</dbReference>
<organism evidence="1 2">
    <name type="scientific">Nephila pilipes</name>
    <name type="common">Giant wood spider</name>
    <name type="synonym">Nephila maculata</name>
    <dbReference type="NCBI Taxonomy" id="299642"/>
    <lineage>
        <taxon>Eukaryota</taxon>
        <taxon>Metazoa</taxon>
        <taxon>Ecdysozoa</taxon>
        <taxon>Arthropoda</taxon>
        <taxon>Chelicerata</taxon>
        <taxon>Arachnida</taxon>
        <taxon>Araneae</taxon>
        <taxon>Araneomorphae</taxon>
        <taxon>Entelegynae</taxon>
        <taxon>Araneoidea</taxon>
        <taxon>Nephilidae</taxon>
        <taxon>Nephila</taxon>
    </lineage>
</organism>
<gene>
    <name evidence="1" type="ORF">NPIL_205641</name>
</gene>
<protein>
    <submittedName>
        <fullName evidence="1">Uncharacterized protein</fullName>
    </submittedName>
</protein>
<proteinExistence type="predicted"/>
<evidence type="ECO:0000313" key="1">
    <source>
        <dbReference type="EMBL" id="GFU54737.1"/>
    </source>
</evidence>
<dbReference type="EMBL" id="BMAW01039154">
    <property type="protein sequence ID" value="GFU54737.1"/>
    <property type="molecule type" value="Genomic_DNA"/>
</dbReference>
<sequence>MELITNNNTFVFCSLSSRDIINPKVFSRPSYAITITITTNSRSSVSGKNKTLQVTDATVYMEPTPSLLRSSFWQEDTLFCIPSSEVSRRDPLMMLLGRQTLNCQNSREKTKKSG</sequence>
<keyword evidence="2" id="KW-1185">Reference proteome</keyword>
<name>A0A8X6UV01_NEPPI</name>
<evidence type="ECO:0000313" key="2">
    <source>
        <dbReference type="Proteomes" id="UP000887013"/>
    </source>
</evidence>
<comment type="caution">
    <text evidence="1">The sequence shown here is derived from an EMBL/GenBank/DDBJ whole genome shotgun (WGS) entry which is preliminary data.</text>
</comment>
<reference evidence="1" key="1">
    <citation type="submission" date="2020-08" db="EMBL/GenBank/DDBJ databases">
        <title>Multicomponent nature underlies the extraordinary mechanical properties of spider dragline silk.</title>
        <authorList>
            <person name="Kono N."/>
            <person name="Nakamura H."/>
            <person name="Mori M."/>
            <person name="Yoshida Y."/>
            <person name="Ohtoshi R."/>
            <person name="Malay A.D."/>
            <person name="Moran D.A.P."/>
            <person name="Tomita M."/>
            <person name="Numata K."/>
            <person name="Arakawa K."/>
        </authorList>
    </citation>
    <scope>NUCLEOTIDE SEQUENCE</scope>
</reference>
<dbReference type="AlphaFoldDB" id="A0A8X6UV01"/>